<evidence type="ECO:0000313" key="3">
    <source>
        <dbReference type="Proteomes" id="UP000594118"/>
    </source>
</evidence>
<dbReference type="GO" id="GO:0016747">
    <property type="term" value="F:acyltransferase activity, transferring groups other than amino-acyl groups"/>
    <property type="evidence" value="ECO:0007669"/>
    <property type="project" value="InterPro"/>
</dbReference>
<dbReference type="RefSeq" id="WP_193083204.1">
    <property type="nucleotide sequence ID" value="NZ_CP045201.1"/>
</dbReference>
<dbReference type="Gene3D" id="3.40.630.30">
    <property type="match status" value="1"/>
</dbReference>
<name>A0A7L9WMY3_9RHOB</name>
<dbReference type="KEGG" id="pshq:F3W81_08720"/>
<dbReference type="Pfam" id="PF13508">
    <property type="entry name" value="Acetyltransf_7"/>
    <property type="match status" value="1"/>
</dbReference>
<evidence type="ECO:0000313" key="2">
    <source>
        <dbReference type="EMBL" id="QOL80888.1"/>
    </source>
</evidence>
<proteinExistence type="predicted"/>
<dbReference type="SUPFAM" id="SSF55729">
    <property type="entry name" value="Acyl-CoA N-acyltransferases (Nat)"/>
    <property type="match status" value="1"/>
</dbReference>
<organism evidence="2 3">
    <name type="scientific">Pseudooceanicola spongiae</name>
    <dbReference type="NCBI Taxonomy" id="2613965"/>
    <lineage>
        <taxon>Bacteria</taxon>
        <taxon>Pseudomonadati</taxon>
        <taxon>Pseudomonadota</taxon>
        <taxon>Alphaproteobacteria</taxon>
        <taxon>Rhodobacterales</taxon>
        <taxon>Paracoccaceae</taxon>
        <taxon>Pseudooceanicola</taxon>
    </lineage>
</organism>
<reference evidence="2 3" key="1">
    <citation type="submission" date="2019-10" db="EMBL/GenBank/DDBJ databases">
        <title>Pseudopuniceibacterium sp. HQ09 islated from Antarctica.</title>
        <authorList>
            <person name="Liao L."/>
            <person name="Su S."/>
            <person name="Chen B."/>
            <person name="Yu Y."/>
        </authorList>
    </citation>
    <scope>NUCLEOTIDE SEQUENCE [LARGE SCALE GENOMIC DNA]</scope>
    <source>
        <strain evidence="2 3">HQ09</strain>
    </source>
</reference>
<dbReference type="Proteomes" id="UP000594118">
    <property type="component" value="Chromosome"/>
</dbReference>
<evidence type="ECO:0000259" key="1">
    <source>
        <dbReference type="PROSITE" id="PS51186"/>
    </source>
</evidence>
<feature type="domain" description="N-acetyltransferase" evidence="1">
    <location>
        <begin position="14"/>
        <end position="157"/>
    </location>
</feature>
<dbReference type="AlphaFoldDB" id="A0A7L9WMY3"/>
<gene>
    <name evidence="2" type="ORF">F3W81_08720</name>
</gene>
<protein>
    <submittedName>
        <fullName evidence="2">GNAT family N-acetyltransferase</fullName>
    </submittedName>
</protein>
<sequence>MIAQTFDAAPPQSDAIRPARLRDVPALARVLWSFTRATEWMPQVRRPSMDLALMARLVLRGSVRLIRDDAGPCAFIAREGELVLALYVHARARRCGHGHALLAEAKRQSDSLGLWTPQESHSARHFYAAEGFSTAAYGDGSSNDEALPDVFMIWHTPQTRRQDPA</sequence>
<keyword evidence="3" id="KW-1185">Reference proteome</keyword>
<accession>A0A7L9WMY3</accession>
<dbReference type="InterPro" id="IPR000182">
    <property type="entry name" value="GNAT_dom"/>
</dbReference>
<dbReference type="InterPro" id="IPR016181">
    <property type="entry name" value="Acyl_CoA_acyltransferase"/>
</dbReference>
<dbReference type="EMBL" id="CP045201">
    <property type="protein sequence ID" value="QOL80888.1"/>
    <property type="molecule type" value="Genomic_DNA"/>
</dbReference>
<keyword evidence="2" id="KW-0808">Transferase</keyword>
<dbReference type="PROSITE" id="PS51186">
    <property type="entry name" value="GNAT"/>
    <property type="match status" value="1"/>
</dbReference>